<comment type="caution">
    <text evidence="9">The sequence shown here is derived from an EMBL/GenBank/DDBJ whole genome shotgun (WGS) entry which is preliminary data.</text>
</comment>
<sequence length="299" mass="35305">MKNKKKFLWKRVRYILVPYITMAVVYAFYSLIRSGELTPAALIVKTLRNIVVADYIAYFIIVIFQFYVLHMIFTKYLQKTSPKLMIPLCLMVNLIYLGFFNFVPPLHFIPSAEYIWTRLYWVPFPGWLFYFSVAYYCGRNHVVFKEFLNRNIKWLIFSPIVTFLVILFLRFGELLPEANSKRVDILFYTISVIFVMFYFTSKIKQIPWIIDLVSRYSFGIYLLHLMFVQNFSEMFDGLNPLINIPLTFVISISASILLTYLLHKLKIGGYFVGKIGTKFTRTQEAGKQSETWAETQIKV</sequence>
<reference evidence="9 10" key="1">
    <citation type="submission" date="2020-05" db="EMBL/GenBank/DDBJ databases">
        <title>Genome Sequencing of Type Strains.</title>
        <authorList>
            <person name="Lemaire J.F."/>
            <person name="Inderbitzin P."/>
            <person name="Gregorio O.A."/>
            <person name="Collins S.B."/>
            <person name="Wespe N."/>
            <person name="Knight-Connoni V."/>
        </authorList>
    </citation>
    <scope>NUCLEOTIDE SEQUENCE [LARGE SCALE GENOMIC DNA]</scope>
    <source>
        <strain evidence="9 10">LMG 21957</strain>
    </source>
</reference>
<dbReference type="GO" id="GO:0009246">
    <property type="term" value="P:enterobacterial common antigen biosynthetic process"/>
    <property type="evidence" value="ECO:0007669"/>
    <property type="project" value="TreeGrafter"/>
</dbReference>
<dbReference type="PANTHER" id="PTHR40074:SF2">
    <property type="entry name" value="O-ACETYLTRANSFERASE WECH"/>
    <property type="match status" value="1"/>
</dbReference>
<keyword evidence="3" id="KW-1003">Cell membrane</keyword>
<feature type="transmembrane region" description="Helical" evidence="7">
    <location>
        <begin position="154"/>
        <end position="171"/>
    </location>
</feature>
<dbReference type="Pfam" id="PF01757">
    <property type="entry name" value="Acyl_transf_3"/>
    <property type="match status" value="1"/>
</dbReference>
<feature type="transmembrane region" description="Helical" evidence="7">
    <location>
        <begin position="241"/>
        <end position="262"/>
    </location>
</feature>
<feature type="transmembrane region" description="Helical" evidence="7">
    <location>
        <begin position="212"/>
        <end position="229"/>
    </location>
</feature>
<feature type="domain" description="Acyltransferase 3" evidence="8">
    <location>
        <begin position="4"/>
        <end position="261"/>
    </location>
</feature>
<proteinExistence type="inferred from homology"/>
<feature type="transmembrane region" description="Helical" evidence="7">
    <location>
        <begin position="52"/>
        <end position="72"/>
    </location>
</feature>
<evidence type="ECO:0000259" key="8">
    <source>
        <dbReference type="Pfam" id="PF01757"/>
    </source>
</evidence>
<keyword evidence="6 7" id="KW-0472">Membrane</keyword>
<dbReference type="Proteomes" id="UP000526125">
    <property type="component" value="Unassembled WGS sequence"/>
</dbReference>
<feature type="transmembrane region" description="Helical" evidence="7">
    <location>
        <begin position="12"/>
        <end position="32"/>
    </location>
</feature>
<name>A0A7Y6C2X7_9BACL</name>
<keyword evidence="9" id="KW-0012">Acyltransferase</keyword>
<dbReference type="GO" id="GO:0016413">
    <property type="term" value="F:O-acetyltransferase activity"/>
    <property type="evidence" value="ECO:0007669"/>
    <property type="project" value="TreeGrafter"/>
</dbReference>
<evidence type="ECO:0000313" key="10">
    <source>
        <dbReference type="Proteomes" id="UP000526125"/>
    </source>
</evidence>
<protein>
    <submittedName>
        <fullName evidence="9">Acyltransferase family protein</fullName>
    </submittedName>
</protein>
<dbReference type="PANTHER" id="PTHR40074">
    <property type="entry name" value="O-ACETYLTRANSFERASE WECH"/>
    <property type="match status" value="1"/>
</dbReference>
<dbReference type="InterPro" id="IPR002656">
    <property type="entry name" value="Acyl_transf_3_dom"/>
</dbReference>
<keyword evidence="4 7" id="KW-0812">Transmembrane</keyword>
<comment type="subcellular location">
    <subcellularLocation>
        <location evidence="1">Cell membrane</location>
        <topology evidence="1">Multi-pass membrane protein</topology>
    </subcellularLocation>
</comment>
<feature type="transmembrane region" description="Helical" evidence="7">
    <location>
        <begin position="115"/>
        <end position="133"/>
    </location>
</feature>
<evidence type="ECO:0000256" key="7">
    <source>
        <dbReference type="SAM" id="Phobius"/>
    </source>
</evidence>
<dbReference type="EMBL" id="JABMCB010000203">
    <property type="protein sequence ID" value="NUU79648.1"/>
    <property type="molecule type" value="Genomic_DNA"/>
</dbReference>
<keyword evidence="5 7" id="KW-1133">Transmembrane helix</keyword>
<evidence type="ECO:0000256" key="5">
    <source>
        <dbReference type="ARBA" id="ARBA00022989"/>
    </source>
</evidence>
<dbReference type="GO" id="GO:0005886">
    <property type="term" value="C:plasma membrane"/>
    <property type="evidence" value="ECO:0007669"/>
    <property type="project" value="UniProtKB-SubCell"/>
</dbReference>
<organism evidence="9 10">
    <name type="scientific">Paenibacillus xylanilyticus</name>
    <dbReference type="NCBI Taxonomy" id="248903"/>
    <lineage>
        <taxon>Bacteria</taxon>
        <taxon>Bacillati</taxon>
        <taxon>Bacillota</taxon>
        <taxon>Bacilli</taxon>
        <taxon>Bacillales</taxon>
        <taxon>Paenibacillaceae</taxon>
        <taxon>Paenibacillus</taxon>
    </lineage>
</organism>
<keyword evidence="10" id="KW-1185">Reference proteome</keyword>
<evidence type="ECO:0000256" key="3">
    <source>
        <dbReference type="ARBA" id="ARBA00022475"/>
    </source>
</evidence>
<evidence type="ECO:0000256" key="1">
    <source>
        <dbReference type="ARBA" id="ARBA00004651"/>
    </source>
</evidence>
<evidence type="ECO:0000313" key="9">
    <source>
        <dbReference type="EMBL" id="NUU79648.1"/>
    </source>
</evidence>
<accession>A0A7Y6C2X7</accession>
<evidence type="ECO:0000256" key="4">
    <source>
        <dbReference type="ARBA" id="ARBA00022692"/>
    </source>
</evidence>
<comment type="similarity">
    <text evidence="2">Belongs to the acyltransferase 3 family.</text>
</comment>
<feature type="transmembrane region" description="Helical" evidence="7">
    <location>
        <begin position="183"/>
        <end position="200"/>
    </location>
</feature>
<evidence type="ECO:0000256" key="2">
    <source>
        <dbReference type="ARBA" id="ARBA00007400"/>
    </source>
</evidence>
<gene>
    <name evidence="9" type="ORF">HP552_31150</name>
</gene>
<feature type="transmembrane region" description="Helical" evidence="7">
    <location>
        <begin position="84"/>
        <end position="103"/>
    </location>
</feature>
<keyword evidence="9" id="KW-0808">Transferase</keyword>
<evidence type="ECO:0000256" key="6">
    <source>
        <dbReference type="ARBA" id="ARBA00023136"/>
    </source>
</evidence>
<dbReference type="AlphaFoldDB" id="A0A7Y6C2X7"/>